<evidence type="ECO:0000313" key="2">
    <source>
        <dbReference type="EMBL" id="CAI3994041.1"/>
    </source>
</evidence>
<protein>
    <submittedName>
        <fullName evidence="2">Uncharacterized protein</fullName>
    </submittedName>
</protein>
<proteinExistence type="predicted"/>
<comment type="caution">
    <text evidence="2">The sequence shown here is derived from an EMBL/GenBank/DDBJ whole genome shotgun (WGS) entry which is preliminary data.</text>
</comment>
<evidence type="ECO:0000313" key="4">
    <source>
        <dbReference type="Proteomes" id="UP001152797"/>
    </source>
</evidence>
<dbReference type="Proteomes" id="UP001152797">
    <property type="component" value="Unassembled WGS sequence"/>
</dbReference>
<dbReference type="AlphaFoldDB" id="A0A9P1FZM3"/>
<keyword evidence="4" id="KW-1185">Reference proteome</keyword>
<gene>
    <name evidence="2" type="ORF">C1SCF055_LOCUS20724</name>
</gene>
<name>A0A9P1FZM3_9DINO</name>
<sequence>MATASVDEVTKKVESLTTEASKGWEPMAFPEDRIEHIRKCFDEHPQAKSSTDGPKTLELKLLHQILFTQEERMEYSLKDFESDAAAVLKDANDLSWADVEKFMAENL</sequence>
<dbReference type="EMBL" id="CAMXCT010001902">
    <property type="protein sequence ID" value="CAI3994041.1"/>
    <property type="molecule type" value="Genomic_DNA"/>
</dbReference>
<accession>A0A9P1FZM3</accession>
<feature type="region of interest" description="Disordered" evidence="1">
    <location>
        <begin position="1"/>
        <end position="21"/>
    </location>
</feature>
<reference evidence="3 4" key="2">
    <citation type="submission" date="2024-05" db="EMBL/GenBank/DDBJ databases">
        <authorList>
            <person name="Chen Y."/>
            <person name="Shah S."/>
            <person name="Dougan E. K."/>
            <person name="Thang M."/>
            <person name="Chan C."/>
        </authorList>
    </citation>
    <scope>NUCLEOTIDE SEQUENCE [LARGE SCALE GENOMIC DNA]</scope>
</reference>
<reference evidence="2" key="1">
    <citation type="submission" date="2022-10" db="EMBL/GenBank/DDBJ databases">
        <authorList>
            <person name="Chen Y."/>
            <person name="Dougan E. K."/>
            <person name="Chan C."/>
            <person name="Rhodes N."/>
            <person name="Thang M."/>
        </authorList>
    </citation>
    <scope>NUCLEOTIDE SEQUENCE</scope>
</reference>
<evidence type="ECO:0000256" key="1">
    <source>
        <dbReference type="SAM" id="MobiDB-lite"/>
    </source>
</evidence>
<evidence type="ECO:0000313" key="3">
    <source>
        <dbReference type="EMBL" id="CAL4781353.1"/>
    </source>
</evidence>
<dbReference type="OrthoDB" id="10252740at2759"/>
<organism evidence="2">
    <name type="scientific">Cladocopium goreaui</name>
    <dbReference type="NCBI Taxonomy" id="2562237"/>
    <lineage>
        <taxon>Eukaryota</taxon>
        <taxon>Sar</taxon>
        <taxon>Alveolata</taxon>
        <taxon>Dinophyceae</taxon>
        <taxon>Suessiales</taxon>
        <taxon>Symbiodiniaceae</taxon>
        <taxon>Cladocopium</taxon>
    </lineage>
</organism>
<dbReference type="EMBL" id="CAMXCT030001902">
    <property type="protein sequence ID" value="CAL4781353.1"/>
    <property type="molecule type" value="Genomic_DNA"/>
</dbReference>
<dbReference type="EMBL" id="CAMXCT020001902">
    <property type="protein sequence ID" value="CAL1147416.1"/>
    <property type="molecule type" value="Genomic_DNA"/>
</dbReference>